<proteinExistence type="inferred from homology"/>
<dbReference type="InterPro" id="IPR051987">
    <property type="entry name" value="Sigma-2_receptor-like"/>
</dbReference>
<evidence type="ECO:0000256" key="6">
    <source>
        <dbReference type="ARBA" id="ARBA00023136"/>
    </source>
</evidence>
<evidence type="ECO:0000259" key="8">
    <source>
        <dbReference type="PROSITE" id="PS51751"/>
    </source>
</evidence>
<dbReference type="PROSITE" id="PS51751">
    <property type="entry name" value="EXPERA"/>
    <property type="match status" value="1"/>
</dbReference>
<feature type="transmembrane region" description="Helical" evidence="7">
    <location>
        <begin position="7"/>
        <end position="28"/>
    </location>
</feature>
<dbReference type="VEuPathDB" id="FungiDB:SPPG_07122"/>
<dbReference type="OMA" id="HAWYLAT"/>
<reference evidence="9 10" key="1">
    <citation type="submission" date="2009-08" db="EMBL/GenBank/DDBJ databases">
        <title>The Genome Sequence of Spizellomyces punctatus strain DAOM BR117.</title>
        <authorList>
            <consortium name="The Broad Institute Genome Sequencing Platform"/>
            <person name="Russ C."/>
            <person name="Cuomo C."/>
            <person name="Shea T."/>
            <person name="Young S.K."/>
            <person name="Zeng Q."/>
            <person name="Koehrsen M."/>
            <person name="Haas B."/>
            <person name="Borodovsky M."/>
            <person name="Guigo R."/>
            <person name="Alvarado L."/>
            <person name="Berlin A."/>
            <person name="Bochicchio J."/>
            <person name="Borenstein D."/>
            <person name="Chapman S."/>
            <person name="Chen Z."/>
            <person name="Engels R."/>
            <person name="Freedman E."/>
            <person name="Gellesch M."/>
            <person name="Goldberg J."/>
            <person name="Griggs A."/>
            <person name="Gujja S."/>
            <person name="Heiman D."/>
            <person name="Hepburn T."/>
            <person name="Howarth C."/>
            <person name="Jen D."/>
            <person name="Larson L."/>
            <person name="Lewis B."/>
            <person name="Mehta T."/>
            <person name="Park D."/>
            <person name="Pearson M."/>
            <person name="Roberts A."/>
            <person name="Saif S."/>
            <person name="Shenoy N."/>
            <person name="Sisk P."/>
            <person name="Stolte C."/>
            <person name="Sykes S."/>
            <person name="Thomson T."/>
            <person name="Walk T."/>
            <person name="White J."/>
            <person name="Yandava C."/>
            <person name="Burger G."/>
            <person name="Gray M.W."/>
            <person name="Holland P.W.H."/>
            <person name="King N."/>
            <person name="Lang F.B.F."/>
            <person name="Roger A.J."/>
            <person name="Ruiz-Trillo I."/>
            <person name="Lander E."/>
            <person name="Nusbaum C."/>
        </authorList>
    </citation>
    <scope>NUCLEOTIDE SEQUENCE [LARGE SCALE GENOMIC DNA]</scope>
    <source>
        <strain evidence="9 10">DAOM BR117</strain>
    </source>
</reference>
<feature type="transmembrane region" description="Helical" evidence="7">
    <location>
        <begin position="65"/>
        <end position="86"/>
    </location>
</feature>
<evidence type="ECO:0000313" key="9">
    <source>
        <dbReference type="EMBL" id="KNC97653.1"/>
    </source>
</evidence>
<feature type="transmembrane region" description="Helical" evidence="7">
    <location>
        <begin position="130"/>
        <end position="151"/>
    </location>
</feature>
<dbReference type="STRING" id="645134.A0A0L0HAE1"/>
<keyword evidence="5 7" id="KW-1133">Transmembrane helix</keyword>
<dbReference type="Proteomes" id="UP000053201">
    <property type="component" value="Unassembled WGS sequence"/>
</dbReference>
<dbReference type="InParanoid" id="A0A0L0HAE1"/>
<feature type="transmembrane region" description="Helical" evidence="7">
    <location>
        <begin position="98"/>
        <end position="118"/>
    </location>
</feature>
<keyword evidence="10" id="KW-1185">Reference proteome</keyword>
<dbReference type="FunCoup" id="A0A0L0HAE1">
    <property type="interactions" value="118"/>
</dbReference>
<dbReference type="GeneID" id="27690365"/>
<gene>
    <name evidence="9" type="ORF">SPPG_07122</name>
</gene>
<sequence length="161" mass="18592">MTTLRPLFILYFLIHIPSTLLISLQGVFPTLDLPPFFRESLAGWIESSQDPFLTPLLKTGRVEPWFWGIIVCELFFQLPLESWLLVKVWQKEWDRIRVWAVVYAVHVVTTMVPILVVLKEADVENKWVLWGSYVPFLILPALFGWAVGLGGQSNVRKVKRG</sequence>
<evidence type="ECO:0000256" key="3">
    <source>
        <dbReference type="ARBA" id="ARBA00022692"/>
    </source>
</evidence>
<evidence type="ECO:0000256" key="2">
    <source>
        <dbReference type="ARBA" id="ARBA00009096"/>
    </source>
</evidence>
<dbReference type="AlphaFoldDB" id="A0A0L0HAE1"/>
<protein>
    <recommendedName>
        <fullName evidence="7">Efficient mitochondria targeting-associated protein 19</fullName>
    </recommendedName>
</protein>
<evidence type="ECO:0000256" key="5">
    <source>
        <dbReference type="ARBA" id="ARBA00022989"/>
    </source>
</evidence>
<keyword evidence="6 7" id="KW-0472">Membrane</keyword>
<evidence type="ECO:0000256" key="4">
    <source>
        <dbReference type="ARBA" id="ARBA00022824"/>
    </source>
</evidence>
<keyword evidence="4 7" id="KW-0256">Endoplasmic reticulum</keyword>
<dbReference type="GO" id="GO:0005789">
    <property type="term" value="C:endoplasmic reticulum membrane"/>
    <property type="evidence" value="ECO:0007669"/>
    <property type="project" value="UniProtKB-SubCell"/>
</dbReference>
<evidence type="ECO:0000256" key="7">
    <source>
        <dbReference type="PIRNR" id="PIRNR031032"/>
    </source>
</evidence>
<dbReference type="EMBL" id="KQ257463">
    <property type="protein sequence ID" value="KNC97653.1"/>
    <property type="molecule type" value="Genomic_DNA"/>
</dbReference>
<feature type="domain" description="EXPERA" evidence="8">
    <location>
        <begin position="4"/>
        <end position="144"/>
    </location>
</feature>
<evidence type="ECO:0000313" key="10">
    <source>
        <dbReference type="Proteomes" id="UP000053201"/>
    </source>
</evidence>
<accession>A0A0L0HAE1</accession>
<comment type="subcellular location">
    <subcellularLocation>
        <location evidence="1">Endoplasmic reticulum membrane</location>
        <topology evidence="1">Multi-pass membrane protein</topology>
    </subcellularLocation>
</comment>
<dbReference type="InterPro" id="IPR033118">
    <property type="entry name" value="EXPERA"/>
</dbReference>
<name>A0A0L0HAE1_SPIPD</name>
<dbReference type="Pfam" id="PF05241">
    <property type="entry name" value="EBP"/>
    <property type="match status" value="1"/>
</dbReference>
<dbReference type="PANTHER" id="PTHR31204">
    <property type="entry name" value="SIGMA INTRACELLULAR RECEPTOR 2"/>
    <property type="match status" value="1"/>
</dbReference>
<evidence type="ECO:0000256" key="1">
    <source>
        <dbReference type="ARBA" id="ARBA00004477"/>
    </source>
</evidence>
<dbReference type="PANTHER" id="PTHR31204:SF1">
    <property type="entry name" value="SIGMA INTRACELLULAR RECEPTOR 2"/>
    <property type="match status" value="1"/>
</dbReference>
<comment type="similarity">
    <text evidence="2">Belongs to the TMEM97/sigma-2 receptor family.</text>
</comment>
<organism evidence="9 10">
    <name type="scientific">Spizellomyces punctatus (strain DAOM BR117)</name>
    <dbReference type="NCBI Taxonomy" id="645134"/>
    <lineage>
        <taxon>Eukaryota</taxon>
        <taxon>Fungi</taxon>
        <taxon>Fungi incertae sedis</taxon>
        <taxon>Chytridiomycota</taxon>
        <taxon>Chytridiomycota incertae sedis</taxon>
        <taxon>Chytridiomycetes</taxon>
        <taxon>Spizellomycetales</taxon>
        <taxon>Spizellomycetaceae</taxon>
        <taxon>Spizellomyces</taxon>
    </lineage>
</organism>
<dbReference type="RefSeq" id="XP_016605693.1">
    <property type="nucleotide sequence ID" value="XM_016755299.1"/>
</dbReference>
<dbReference type="OrthoDB" id="433124at2759"/>
<keyword evidence="3 7" id="KW-0812">Transmembrane</keyword>
<dbReference type="InterPro" id="IPR016964">
    <property type="entry name" value="Sigma2_recept"/>
</dbReference>
<dbReference type="PIRSF" id="PIRSF031032">
    <property type="entry name" value="TMP_97_prd"/>
    <property type="match status" value="1"/>
</dbReference>